<feature type="domain" description="PGG" evidence="9">
    <location>
        <begin position="175"/>
        <end position="260"/>
    </location>
</feature>
<evidence type="ECO:0000259" key="9">
    <source>
        <dbReference type="Pfam" id="PF13962"/>
    </source>
</evidence>
<dbReference type="OrthoDB" id="10040922at2759"/>
<evidence type="ECO:0000313" key="11">
    <source>
        <dbReference type="Proteomes" id="UP001085076"/>
    </source>
</evidence>
<dbReference type="InterPro" id="IPR002110">
    <property type="entry name" value="Ankyrin_rpt"/>
</dbReference>
<keyword evidence="6 8" id="KW-0472">Membrane</keyword>
<feature type="transmembrane region" description="Helical" evidence="8">
    <location>
        <begin position="268"/>
        <end position="300"/>
    </location>
</feature>
<evidence type="ECO:0000256" key="4">
    <source>
        <dbReference type="ARBA" id="ARBA00022989"/>
    </source>
</evidence>
<evidence type="ECO:0000256" key="5">
    <source>
        <dbReference type="ARBA" id="ARBA00023043"/>
    </source>
</evidence>
<evidence type="ECO:0000256" key="1">
    <source>
        <dbReference type="ARBA" id="ARBA00004141"/>
    </source>
</evidence>
<keyword evidence="3" id="KW-0677">Repeat</keyword>
<feature type="repeat" description="ANK" evidence="7">
    <location>
        <begin position="8"/>
        <end position="40"/>
    </location>
</feature>
<evidence type="ECO:0000256" key="3">
    <source>
        <dbReference type="ARBA" id="ARBA00022737"/>
    </source>
</evidence>
<dbReference type="SUPFAM" id="SSF48403">
    <property type="entry name" value="Ankyrin repeat"/>
    <property type="match status" value="1"/>
</dbReference>
<keyword evidence="4 8" id="KW-1133">Transmembrane helix</keyword>
<sequence length="348" mass="39185">MAKFADNSHSTPLHYVAADGDENMTRILLEHDPSIAYISDKDGYFPIHVAASMDHVRVIQQIMKQCPDSLELVDHKGRNFFHVAVVNRSLQVVRYVIGRGRGLEKLLNQRDNEGNTPLHLAVRDELPKRLVYTLFIPQRSDYAIQAARDQAYDPEKEEKKRTSLSKNMAIASVLIATVPGGYNSDNGTSILTRKYPFKVFLISDTCAMIFSLIATVLIIYAGTPFMDNSLREFHIMCSICMLWISFACMSVAFGMASFVVVVPKAWGLGVLVCILSFIAPLVTIVISDVPLIYARCVIIWRNGRMRSNIDPHTRRRLPDAWVLSFWIFAGGICLLLLVYVMPFLLALL</sequence>
<evidence type="ECO:0000256" key="6">
    <source>
        <dbReference type="ARBA" id="ARBA00023136"/>
    </source>
</evidence>
<organism evidence="10 11">
    <name type="scientific">Dioscorea zingiberensis</name>
    <dbReference type="NCBI Taxonomy" id="325984"/>
    <lineage>
        <taxon>Eukaryota</taxon>
        <taxon>Viridiplantae</taxon>
        <taxon>Streptophyta</taxon>
        <taxon>Embryophyta</taxon>
        <taxon>Tracheophyta</taxon>
        <taxon>Spermatophyta</taxon>
        <taxon>Magnoliopsida</taxon>
        <taxon>Liliopsida</taxon>
        <taxon>Dioscoreales</taxon>
        <taxon>Dioscoreaceae</taxon>
        <taxon>Dioscorea</taxon>
    </lineage>
</organism>
<comment type="subcellular location">
    <subcellularLocation>
        <location evidence="1">Membrane</location>
        <topology evidence="1">Multi-pass membrane protein</topology>
    </subcellularLocation>
</comment>
<proteinExistence type="predicted"/>
<keyword evidence="2 8" id="KW-0812">Transmembrane</keyword>
<dbReference type="EMBL" id="JAGGNH010000008">
    <property type="protein sequence ID" value="KAJ0966129.1"/>
    <property type="molecule type" value="Genomic_DNA"/>
</dbReference>
<dbReference type="AlphaFoldDB" id="A0A9D5C4H8"/>
<protein>
    <recommendedName>
        <fullName evidence="9">PGG domain-containing protein</fullName>
    </recommendedName>
</protein>
<keyword evidence="11" id="KW-1185">Reference proteome</keyword>
<reference evidence="10" key="2">
    <citation type="journal article" date="2022" name="Hortic Res">
        <title>The genome of Dioscorea zingiberensis sheds light on the biosynthesis, origin and evolution of the medicinally important diosgenin saponins.</title>
        <authorList>
            <person name="Li Y."/>
            <person name="Tan C."/>
            <person name="Li Z."/>
            <person name="Guo J."/>
            <person name="Li S."/>
            <person name="Chen X."/>
            <person name="Wang C."/>
            <person name="Dai X."/>
            <person name="Yang H."/>
            <person name="Song W."/>
            <person name="Hou L."/>
            <person name="Xu J."/>
            <person name="Tong Z."/>
            <person name="Xu A."/>
            <person name="Yuan X."/>
            <person name="Wang W."/>
            <person name="Yang Q."/>
            <person name="Chen L."/>
            <person name="Sun Z."/>
            <person name="Wang K."/>
            <person name="Pan B."/>
            <person name="Chen J."/>
            <person name="Bao Y."/>
            <person name="Liu F."/>
            <person name="Qi X."/>
            <person name="Gang D.R."/>
            <person name="Wen J."/>
            <person name="Li J."/>
        </authorList>
    </citation>
    <scope>NUCLEOTIDE SEQUENCE</scope>
    <source>
        <strain evidence="10">Dzin_1.0</strain>
    </source>
</reference>
<gene>
    <name evidence="10" type="ORF">J5N97_027267</name>
</gene>
<feature type="transmembrane region" description="Helical" evidence="8">
    <location>
        <begin position="321"/>
        <end position="345"/>
    </location>
</feature>
<dbReference type="Proteomes" id="UP001085076">
    <property type="component" value="Miscellaneous, Linkage group lg08"/>
</dbReference>
<dbReference type="SMART" id="SM00248">
    <property type="entry name" value="ANK"/>
    <property type="match status" value="4"/>
</dbReference>
<evidence type="ECO:0000256" key="8">
    <source>
        <dbReference type="SAM" id="Phobius"/>
    </source>
</evidence>
<keyword evidence="5 7" id="KW-0040">ANK repeat</keyword>
<accession>A0A9D5C4H8</accession>
<name>A0A9D5C4H8_9LILI</name>
<feature type="transmembrane region" description="Helical" evidence="8">
    <location>
        <begin position="202"/>
        <end position="221"/>
    </location>
</feature>
<dbReference type="InterPro" id="IPR026961">
    <property type="entry name" value="PGG_dom"/>
</dbReference>
<dbReference type="Pfam" id="PF12796">
    <property type="entry name" value="Ank_2"/>
    <property type="match status" value="1"/>
</dbReference>
<dbReference type="InterPro" id="IPR036770">
    <property type="entry name" value="Ankyrin_rpt-contain_sf"/>
</dbReference>
<reference evidence="10" key="1">
    <citation type="submission" date="2021-03" db="EMBL/GenBank/DDBJ databases">
        <authorList>
            <person name="Li Z."/>
            <person name="Yang C."/>
        </authorList>
    </citation>
    <scope>NUCLEOTIDE SEQUENCE</scope>
    <source>
        <strain evidence="10">Dzin_1.0</strain>
        <tissue evidence="10">Leaf</tissue>
    </source>
</reference>
<evidence type="ECO:0000256" key="2">
    <source>
        <dbReference type="ARBA" id="ARBA00022692"/>
    </source>
</evidence>
<dbReference type="PANTHER" id="PTHR24186:SF50">
    <property type="entry name" value="ANKYRIN REPEAT-CONTAINING PROTEIN ITN1-LIKE ISOFORM X1"/>
    <property type="match status" value="1"/>
</dbReference>
<dbReference type="Gene3D" id="1.25.40.20">
    <property type="entry name" value="Ankyrin repeat-containing domain"/>
    <property type="match status" value="1"/>
</dbReference>
<dbReference type="PROSITE" id="PS50088">
    <property type="entry name" value="ANK_REPEAT"/>
    <property type="match status" value="1"/>
</dbReference>
<dbReference type="GO" id="GO:0005886">
    <property type="term" value="C:plasma membrane"/>
    <property type="evidence" value="ECO:0007669"/>
    <property type="project" value="TreeGrafter"/>
</dbReference>
<comment type="caution">
    <text evidence="10">The sequence shown here is derived from an EMBL/GenBank/DDBJ whole genome shotgun (WGS) entry which is preliminary data.</text>
</comment>
<evidence type="ECO:0000256" key="7">
    <source>
        <dbReference type="PROSITE-ProRule" id="PRU00023"/>
    </source>
</evidence>
<dbReference type="PANTHER" id="PTHR24186">
    <property type="entry name" value="PROTEIN PHOSPHATASE 1 REGULATORY SUBUNIT"/>
    <property type="match status" value="1"/>
</dbReference>
<dbReference type="Pfam" id="PF13962">
    <property type="entry name" value="PGG"/>
    <property type="match status" value="1"/>
</dbReference>
<feature type="transmembrane region" description="Helical" evidence="8">
    <location>
        <begin position="233"/>
        <end position="262"/>
    </location>
</feature>
<evidence type="ECO:0000313" key="10">
    <source>
        <dbReference type="EMBL" id="KAJ0966129.1"/>
    </source>
</evidence>